<dbReference type="RefSeq" id="WP_121935779.1">
    <property type="nucleotide sequence ID" value="NZ_RDOJ01000032.1"/>
</dbReference>
<dbReference type="GO" id="GO:0016747">
    <property type="term" value="F:acyltransferase activity, transferring groups other than amino-acyl groups"/>
    <property type="evidence" value="ECO:0007669"/>
    <property type="project" value="InterPro"/>
</dbReference>
<evidence type="ECO:0000313" key="3">
    <source>
        <dbReference type="Proteomes" id="UP000275348"/>
    </source>
</evidence>
<feature type="domain" description="N-acetyltransferase" evidence="1">
    <location>
        <begin position="4"/>
        <end position="159"/>
    </location>
</feature>
<sequence>MVELMFYNSNHYDDLNYNLNEEQSKFTFTIDFCINERKDLYDSCKNIITIINNRKPVGFFILDMGKDKLLLKNNENAILLRTLSINPNTQGQGIGKKAMSQLSDFVLQNYENINEILLSVHKYNISANKLYLSAGFVDTTLEILSPTGEDLSILSLKLL</sequence>
<evidence type="ECO:0000313" key="2">
    <source>
        <dbReference type="EMBL" id="RLZ06395.1"/>
    </source>
</evidence>
<name>A0A3L9M091_9FLAO</name>
<keyword evidence="3" id="KW-1185">Reference proteome</keyword>
<dbReference type="Pfam" id="PF00583">
    <property type="entry name" value="Acetyltransf_1"/>
    <property type="match status" value="1"/>
</dbReference>
<proteinExistence type="predicted"/>
<dbReference type="InterPro" id="IPR016181">
    <property type="entry name" value="Acyl_CoA_acyltransferase"/>
</dbReference>
<dbReference type="InterPro" id="IPR000182">
    <property type="entry name" value="GNAT_dom"/>
</dbReference>
<evidence type="ECO:0000259" key="1">
    <source>
        <dbReference type="PROSITE" id="PS51186"/>
    </source>
</evidence>
<dbReference type="OrthoDB" id="66776at2"/>
<dbReference type="PROSITE" id="PS51186">
    <property type="entry name" value="GNAT"/>
    <property type="match status" value="1"/>
</dbReference>
<gene>
    <name evidence="2" type="ORF">EAH69_13680</name>
</gene>
<comment type="caution">
    <text evidence="2">The sequence shown here is derived from an EMBL/GenBank/DDBJ whole genome shotgun (WGS) entry which is preliminary data.</text>
</comment>
<accession>A0A3L9M091</accession>
<dbReference type="SUPFAM" id="SSF55729">
    <property type="entry name" value="Acyl-CoA N-acyltransferases (Nat)"/>
    <property type="match status" value="1"/>
</dbReference>
<dbReference type="EMBL" id="RDOJ01000032">
    <property type="protein sequence ID" value="RLZ06395.1"/>
    <property type="molecule type" value="Genomic_DNA"/>
</dbReference>
<organism evidence="2 3">
    <name type="scientific">Faecalibacter macacae</name>
    <dbReference type="NCBI Taxonomy" id="1859289"/>
    <lineage>
        <taxon>Bacteria</taxon>
        <taxon>Pseudomonadati</taxon>
        <taxon>Bacteroidota</taxon>
        <taxon>Flavobacteriia</taxon>
        <taxon>Flavobacteriales</taxon>
        <taxon>Weeksellaceae</taxon>
        <taxon>Faecalibacter</taxon>
    </lineage>
</organism>
<dbReference type="Proteomes" id="UP000275348">
    <property type="component" value="Unassembled WGS sequence"/>
</dbReference>
<dbReference type="AlphaFoldDB" id="A0A3L9M091"/>
<protein>
    <submittedName>
        <fullName evidence="2">GNAT family N-acetyltransferase</fullName>
    </submittedName>
</protein>
<dbReference type="Gene3D" id="3.40.630.30">
    <property type="match status" value="1"/>
</dbReference>
<reference evidence="2 3" key="1">
    <citation type="submission" date="2018-10" db="EMBL/GenBank/DDBJ databases">
        <authorList>
            <person name="Chen X."/>
        </authorList>
    </citation>
    <scope>NUCLEOTIDE SEQUENCE [LARGE SCALE GENOMIC DNA]</scope>
    <source>
        <strain evidence="2 3">YIM 102668</strain>
    </source>
</reference>